<gene>
    <name evidence="2" type="ORF">A6769_16700</name>
</gene>
<proteinExistence type="predicted"/>
<dbReference type="PANTHER" id="PTHR43777">
    <property type="entry name" value="MOLYBDENUM COFACTOR CYTIDYLYLTRANSFERASE"/>
    <property type="match status" value="1"/>
</dbReference>
<dbReference type="GO" id="GO:0016779">
    <property type="term" value="F:nucleotidyltransferase activity"/>
    <property type="evidence" value="ECO:0007669"/>
    <property type="project" value="UniProtKB-ARBA"/>
</dbReference>
<dbReference type="Proteomes" id="UP000252085">
    <property type="component" value="Unassembled WGS sequence"/>
</dbReference>
<dbReference type="SUPFAM" id="SSF53448">
    <property type="entry name" value="Nucleotide-diphospho-sugar transferases"/>
    <property type="match status" value="1"/>
</dbReference>
<dbReference type="InterPro" id="IPR029044">
    <property type="entry name" value="Nucleotide-diphossugar_trans"/>
</dbReference>
<name>A0A367RIF2_NOSPU</name>
<evidence type="ECO:0000313" key="3">
    <source>
        <dbReference type="Proteomes" id="UP000252085"/>
    </source>
</evidence>
<dbReference type="CDD" id="cd04182">
    <property type="entry name" value="GT_2_like_f"/>
    <property type="match status" value="1"/>
</dbReference>
<dbReference type="Gene3D" id="3.90.550.10">
    <property type="entry name" value="Spore Coat Polysaccharide Biosynthesis Protein SpsA, Chain A"/>
    <property type="match status" value="1"/>
</dbReference>
<evidence type="ECO:0000313" key="2">
    <source>
        <dbReference type="EMBL" id="RCJ36338.1"/>
    </source>
</evidence>
<evidence type="ECO:0000259" key="1">
    <source>
        <dbReference type="Pfam" id="PF12804"/>
    </source>
</evidence>
<dbReference type="Pfam" id="PF12804">
    <property type="entry name" value="NTP_transf_3"/>
    <property type="match status" value="1"/>
</dbReference>
<feature type="domain" description="MobA-like NTP transferase" evidence="1">
    <location>
        <begin position="14"/>
        <end position="175"/>
    </location>
</feature>
<dbReference type="EMBL" id="LXQE01000149">
    <property type="protein sequence ID" value="RCJ36338.1"/>
    <property type="molecule type" value="Genomic_DNA"/>
</dbReference>
<sequence length="211" mass="23054">MTAIDNEKSTIAIMILAAGASTRMGTPKQLLLYQGRSFLKYITEIAIASVCEPVVVVLGANAEQIHPQIKQLPVRVVKNSDWACGMSTSIKSGIELLNNLPQKIEAVVITLCDQPFVSPQIINQLVDTYYSTKKPIIACEYGNTLGVPALFSQTFFSELATLKETSGAKKVINNNLNEVFSIPFPLGDIDIDTPKDYEQLLSITKGIFEVS</sequence>
<reference evidence="2 3" key="1">
    <citation type="submission" date="2016-04" db="EMBL/GenBank/DDBJ databases">
        <authorList>
            <person name="Evans L.H."/>
            <person name="Alamgir A."/>
            <person name="Owens N."/>
            <person name="Weber N.D."/>
            <person name="Virtaneva K."/>
            <person name="Barbian K."/>
            <person name="Babar A."/>
            <person name="Rosenke K."/>
        </authorList>
    </citation>
    <scope>NUCLEOTIDE SEQUENCE [LARGE SCALE GENOMIC DNA]</scope>
    <source>
        <strain evidence="2">NIES-2108</strain>
    </source>
</reference>
<dbReference type="InterPro" id="IPR025877">
    <property type="entry name" value="MobA-like_NTP_Trfase"/>
</dbReference>
<comment type="caution">
    <text evidence="2">The sequence shown here is derived from an EMBL/GenBank/DDBJ whole genome shotgun (WGS) entry which is preliminary data.</text>
</comment>
<organism evidence="2 3">
    <name type="scientific">Nostoc punctiforme NIES-2108</name>
    <dbReference type="NCBI Taxonomy" id="1356359"/>
    <lineage>
        <taxon>Bacteria</taxon>
        <taxon>Bacillati</taxon>
        <taxon>Cyanobacteriota</taxon>
        <taxon>Cyanophyceae</taxon>
        <taxon>Nostocales</taxon>
        <taxon>Nostocaceae</taxon>
        <taxon>Nostoc</taxon>
    </lineage>
</organism>
<protein>
    <submittedName>
        <fullName evidence="2">4-diphosphocytidyl-2C-methyl-D-erythritol synthase</fullName>
    </submittedName>
</protein>
<dbReference type="PANTHER" id="PTHR43777:SF1">
    <property type="entry name" value="MOLYBDENUM COFACTOR CYTIDYLYLTRANSFERASE"/>
    <property type="match status" value="1"/>
</dbReference>
<dbReference type="AlphaFoldDB" id="A0A367RIF2"/>
<accession>A0A367RIF2</accession>